<sequence length="309" mass="35116">MDLKEASKICYGTLALSPLQCEYSLERKAELLLYGYERGMNFFDTAELYDNYDIFSELLKKVDREDIIISTKSYAWSEETAEKSIEKALKEMDTAYIDIFMLHEQESIHTFRGHYDAVKRLLKYKEDGIIRHFGISTHFHSAVRDLADKDEIEIIHPIFNRKGLGIVDGTIDDMTESINLAKQNGKKILSMKPLGGGHLTEAPADALKFSFESPLVDWTAVGMRYEEEIDFNLAVLNNEDPEGFLEDSINNKKRKLKIAYWCTGCGNCVERCQQGALKITDGKCIVDSDKCVLCSYCASACDEFCIKIV</sequence>
<reference evidence="2 3" key="1">
    <citation type="submission" date="2016-11" db="EMBL/GenBank/DDBJ databases">
        <authorList>
            <person name="Jaros S."/>
            <person name="Januszkiewicz K."/>
            <person name="Wedrychowicz H."/>
        </authorList>
    </citation>
    <scope>NUCLEOTIDE SEQUENCE [LARGE SCALE GENOMIC DNA]</scope>
    <source>
        <strain evidence="2 3">DSM 17477</strain>
    </source>
</reference>
<dbReference type="Pfam" id="PF00248">
    <property type="entry name" value="Aldo_ket_red"/>
    <property type="match status" value="1"/>
</dbReference>
<gene>
    <name evidence="2" type="ORF">SAMN02745751_00795</name>
</gene>
<dbReference type="Proteomes" id="UP000184052">
    <property type="component" value="Unassembled WGS sequence"/>
</dbReference>
<dbReference type="InterPro" id="IPR020471">
    <property type="entry name" value="AKR"/>
</dbReference>
<dbReference type="InterPro" id="IPR017896">
    <property type="entry name" value="4Fe4S_Fe-S-bd"/>
</dbReference>
<dbReference type="GO" id="GO:0016491">
    <property type="term" value="F:oxidoreductase activity"/>
    <property type="evidence" value="ECO:0007669"/>
    <property type="project" value="InterPro"/>
</dbReference>
<name>A0A1M6D648_9FIRM</name>
<proteinExistence type="predicted"/>
<dbReference type="Gene3D" id="3.20.20.100">
    <property type="entry name" value="NADP-dependent oxidoreductase domain"/>
    <property type="match status" value="1"/>
</dbReference>
<evidence type="ECO:0000313" key="2">
    <source>
        <dbReference type="EMBL" id="SHI68686.1"/>
    </source>
</evidence>
<dbReference type="PROSITE" id="PS51379">
    <property type="entry name" value="4FE4S_FER_2"/>
    <property type="match status" value="2"/>
</dbReference>
<dbReference type="SUPFAM" id="SSF51430">
    <property type="entry name" value="NAD(P)-linked oxidoreductase"/>
    <property type="match status" value="1"/>
</dbReference>
<dbReference type="PANTHER" id="PTHR42686">
    <property type="entry name" value="GH17980P-RELATED"/>
    <property type="match status" value="1"/>
</dbReference>
<dbReference type="InterPro" id="IPR036812">
    <property type="entry name" value="NAD(P)_OxRdtase_dom_sf"/>
</dbReference>
<dbReference type="EMBL" id="FQZL01000006">
    <property type="protein sequence ID" value="SHI68686.1"/>
    <property type="molecule type" value="Genomic_DNA"/>
</dbReference>
<dbReference type="AlphaFoldDB" id="A0A1M6D648"/>
<keyword evidence="3" id="KW-1185">Reference proteome</keyword>
<evidence type="ECO:0000313" key="3">
    <source>
        <dbReference type="Proteomes" id="UP000184052"/>
    </source>
</evidence>
<feature type="domain" description="4Fe-4S ferredoxin-type" evidence="1">
    <location>
        <begin position="285"/>
        <end position="309"/>
    </location>
</feature>
<dbReference type="STRING" id="1121476.SAMN02745751_00795"/>
<dbReference type="PANTHER" id="PTHR42686:SF1">
    <property type="entry name" value="GH17980P-RELATED"/>
    <property type="match status" value="1"/>
</dbReference>
<dbReference type="RefSeq" id="WP_245819743.1">
    <property type="nucleotide sequence ID" value="NZ_FQZL01000006.1"/>
</dbReference>
<evidence type="ECO:0000259" key="1">
    <source>
        <dbReference type="PROSITE" id="PS51379"/>
    </source>
</evidence>
<dbReference type="GO" id="GO:0005829">
    <property type="term" value="C:cytosol"/>
    <property type="evidence" value="ECO:0007669"/>
    <property type="project" value="TreeGrafter"/>
</dbReference>
<dbReference type="InterPro" id="IPR023210">
    <property type="entry name" value="NADP_OxRdtase_dom"/>
</dbReference>
<accession>A0A1M6D648</accession>
<dbReference type="PRINTS" id="PR00069">
    <property type="entry name" value="ALDKETRDTASE"/>
</dbReference>
<protein>
    <submittedName>
        <fullName evidence="2">Predicted oxidoreductase</fullName>
    </submittedName>
</protein>
<feature type="domain" description="4Fe-4S ferredoxin-type" evidence="1">
    <location>
        <begin position="254"/>
        <end position="282"/>
    </location>
</feature>
<dbReference type="CDD" id="cd19100">
    <property type="entry name" value="AKR_unchar"/>
    <property type="match status" value="1"/>
</dbReference>
<dbReference type="SUPFAM" id="SSF54862">
    <property type="entry name" value="4Fe-4S ferredoxins"/>
    <property type="match status" value="1"/>
</dbReference>
<dbReference type="Pfam" id="PF00037">
    <property type="entry name" value="Fer4"/>
    <property type="match status" value="1"/>
</dbReference>
<dbReference type="Gene3D" id="3.30.70.20">
    <property type="match status" value="1"/>
</dbReference>
<organism evidence="2 3">
    <name type="scientific">Dethiosulfatibacter aminovorans DSM 17477</name>
    <dbReference type="NCBI Taxonomy" id="1121476"/>
    <lineage>
        <taxon>Bacteria</taxon>
        <taxon>Bacillati</taxon>
        <taxon>Bacillota</taxon>
        <taxon>Tissierellia</taxon>
        <taxon>Dethiosulfatibacter</taxon>
    </lineage>
</organism>